<keyword evidence="1" id="KW-0732">Signal</keyword>
<proteinExistence type="predicted"/>
<dbReference type="EMBL" id="PGTY01000002">
    <property type="protein sequence ID" value="PJI86391.1"/>
    <property type="molecule type" value="Genomic_DNA"/>
</dbReference>
<evidence type="ECO:0000313" key="2">
    <source>
        <dbReference type="EMBL" id="PJI86391.1"/>
    </source>
</evidence>
<evidence type="ECO:0000313" key="3">
    <source>
        <dbReference type="Proteomes" id="UP000228531"/>
    </source>
</evidence>
<accession>A0A2M8W635</accession>
<gene>
    <name evidence="2" type="ORF">BC777_2760</name>
</gene>
<protein>
    <submittedName>
        <fullName evidence="2">Uncharacterized protein</fullName>
    </submittedName>
</protein>
<dbReference type="OrthoDB" id="7866935at2"/>
<name>A0A2M8W635_9RHOB</name>
<dbReference type="AlphaFoldDB" id="A0A2M8W635"/>
<evidence type="ECO:0000256" key="1">
    <source>
        <dbReference type="SAM" id="SignalP"/>
    </source>
</evidence>
<feature type="signal peptide" evidence="1">
    <location>
        <begin position="1"/>
        <end position="23"/>
    </location>
</feature>
<comment type="caution">
    <text evidence="2">The sequence shown here is derived from an EMBL/GenBank/DDBJ whole genome shotgun (WGS) entry which is preliminary data.</text>
</comment>
<feature type="chain" id="PRO_5014857491" evidence="1">
    <location>
        <begin position="24"/>
        <end position="97"/>
    </location>
</feature>
<dbReference type="Proteomes" id="UP000228531">
    <property type="component" value="Unassembled WGS sequence"/>
</dbReference>
<dbReference type="RefSeq" id="WP_100368681.1">
    <property type="nucleotide sequence ID" value="NZ_PGTY01000002.1"/>
</dbReference>
<organism evidence="2 3">
    <name type="scientific">Yoonia maricola</name>
    <dbReference type="NCBI Taxonomy" id="420999"/>
    <lineage>
        <taxon>Bacteria</taxon>
        <taxon>Pseudomonadati</taxon>
        <taxon>Pseudomonadota</taxon>
        <taxon>Alphaproteobacteria</taxon>
        <taxon>Rhodobacterales</taxon>
        <taxon>Paracoccaceae</taxon>
        <taxon>Yoonia</taxon>
    </lineage>
</organism>
<keyword evidence="3" id="KW-1185">Reference proteome</keyword>
<reference evidence="2 3" key="1">
    <citation type="submission" date="2017-11" db="EMBL/GenBank/DDBJ databases">
        <title>Genomic Encyclopedia of Archaeal and Bacterial Type Strains, Phase II (KMG-II): From Individual Species to Whole Genera.</title>
        <authorList>
            <person name="Goeker M."/>
        </authorList>
    </citation>
    <scope>NUCLEOTIDE SEQUENCE [LARGE SCALE GENOMIC DNA]</scope>
    <source>
        <strain evidence="2 3">DSM 29128</strain>
    </source>
</reference>
<sequence>MKTALFITLAMATVIASPMLALVAQEKPEQGELALVIASPFGLSIDTILGATDMTDVYPERAPMGAFVQLDTAHSYDVLVENGAWLILRGEEILKLC</sequence>